<evidence type="ECO:0000313" key="3">
    <source>
        <dbReference type="Proteomes" id="UP000194127"/>
    </source>
</evidence>
<proteinExistence type="predicted"/>
<protein>
    <submittedName>
        <fullName evidence="2">Uncharacterized protein</fullName>
    </submittedName>
</protein>
<dbReference type="AlphaFoldDB" id="A0A1X6N3S0"/>
<dbReference type="Gene3D" id="3.30.160.60">
    <property type="entry name" value="Classic Zinc Finger"/>
    <property type="match status" value="1"/>
</dbReference>
<sequence length="284" mass="31944">MAAQGCHSATLGSTEMDTDIAWIAEVCDHFAEDMRRAGKRADGRTDEEGAMGSTKGDSISAGYVDVETNMYPFARRAEPSQISDTWCLGIERHQVHWACELTSDSRLFLGWLGHSTAVHTSDVLFATSWNLFHARCPFIDGCSRGATVGHLKATTSAKPTQERKTKKTHTEPTEVPHVTCPGCAGSFREDTFGRHWRDHCGQSPEREPRQPLACDVCWREWKPGDDPLRDFSTDHSLRRHVVGQHTEEDWYVMQRKRQGDSPFAHHEFIRGAVSPIHGLQEVKM</sequence>
<name>A0A1X6N3S0_9APHY</name>
<keyword evidence="3" id="KW-1185">Reference proteome</keyword>
<accession>A0A1X6N3S0</accession>
<evidence type="ECO:0000256" key="1">
    <source>
        <dbReference type="SAM" id="MobiDB-lite"/>
    </source>
</evidence>
<reference evidence="2 3" key="1">
    <citation type="submission" date="2017-04" db="EMBL/GenBank/DDBJ databases">
        <title>Genome Sequence of the Model Brown-Rot Fungus Postia placenta SB12.</title>
        <authorList>
            <consortium name="DOE Joint Genome Institute"/>
            <person name="Gaskell J."/>
            <person name="Kersten P."/>
            <person name="Larrondo L.F."/>
            <person name="Canessa P."/>
            <person name="Martinez D."/>
            <person name="Hibbett D."/>
            <person name="Schmoll M."/>
            <person name="Kubicek C.P."/>
            <person name="Martinez A.T."/>
            <person name="Yadav J."/>
            <person name="Master E."/>
            <person name="Magnuson J.K."/>
            <person name="James T."/>
            <person name="Yaver D."/>
            <person name="Berka R."/>
            <person name="Labutti K."/>
            <person name="Lipzen A."/>
            <person name="Aerts A."/>
            <person name="Barry K."/>
            <person name="Henrissat B."/>
            <person name="Blanchette R."/>
            <person name="Grigoriev I."/>
            <person name="Cullen D."/>
        </authorList>
    </citation>
    <scope>NUCLEOTIDE SEQUENCE [LARGE SCALE GENOMIC DNA]</scope>
    <source>
        <strain evidence="2 3">MAD-698-R-SB12</strain>
    </source>
</reference>
<dbReference type="RefSeq" id="XP_024339964.1">
    <property type="nucleotide sequence ID" value="XM_024484968.1"/>
</dbReference>
<organism evidence="2 3">
    <name type="scientific">Postia placenta MAD-698-R-SB12</name>
    <dbReference type="NCBI Taxonomy" id="670580"/>
    <lineage>
        <taxon>Eukaryota</taxon>
        <taxon>Fungi</taxon>
        <taxon>Dikarya</taxon>
        <taxon>Basidiomycota</taxon>
        <taxon>Agaricomycotina</taxon>
        <taxon>Agaricomycetes</taxon>
        <taxon>Polyporales</taxon>
        <taxon>Adustoporiaceae</taxon>
        <taxon>Rhodonia</taxon>
    </lineage>
</organism>
<dbReference type="GeneID" id="36329917"/>
<dbReference type="OrthoDB" id="10269584at2759"/>
<evidence type="ECO:0000313" key="2">
    <source>
        <dbReference type="EMBL" id="OSX63170.1"/>
    </source>
</evidence>
<dbReference type="EMBL" id="KZ110595">
    <property type="protein sequence ID" value="OSX63170.1"/>
    <property type="molecule type" value="Genomic_DNA"/>
</dbReference>
<feature type="region of interest" description="Disordered" evidence="1">
    <location>
        <begin position="154"/>
        <end position="174"/>
    </location>
</feature>
<gene>
    <name evidence="2" type="ORF">POSPLADRAFT_1138935</name>
</gene>
<dbReference type="Proteomes" id="UP000194127">
    <property type="component" value="Unassembled WGS sequence"/>
</dbReference>
<feature type="compositionally biased region" description="Basic and acidic residues" evidence="1">
    <location>
        <begin position="160"/>
        <end position="174"/>
    </location>
</feature>